<dbReference type="SUPFAM" id="SSF52172">
    <property type="entry name" value="CheY-like"/>
    <property type="match status" value="1"/>
</dbReference>
<comment type="caution">
    <text evidence="3">The sequence shown here is derived from an EMBL/GenBank/DDBJ whole genome shotgun (WGS) entry which is preliminary data.</text>
</comment>
<dbReference type="RefSeq" id="WP_063362879.1">
    <property type="nucleotide sequence ID" value="NZ_AUXZ01000088.1"/>
</dbReference>
<dbReference type="Gene3D" id="3.40.50.2300">
    <property type="match status" value="1"/>
</dbReference>
<dbReference type="Pfam" id="PF00072">
    <property type="entry name" value="Response_reg"/>
    <property type="match status" value="1"/>
</dbReference>
<dbReference type="InterPro" id="IPR011006">
    <property type="entry name" value="CheY-like_superfamily"/>
</dbReference>
<organism evidence="3 4">
    <name type="scientific">Pseudoalteromonas luteoviolacea H33</name>
    <dbReference type="NCBI Taxonomy" id="1365251"/>
    <lineage>
        <taxon>Bacteria</taxon>
        <taxon>Pseudomonadati</taxon>
        <taxon>Pseudomonadota</taxon>
        <taxon>Gammaproteobacteria</taxon>
        <taxon>Alteromonadales</taxon>
        <taxon>Pseudoalteromonadaceae</taxon>
        <taxon>Pseudoalteromonas</taxon>
    </lineage>
</organism>
<keyword evidence="1" id="KW-0597">Phosphoprotein</keyword>
<evidence type="ECO:0000256" key="1">
    <source>
        <dbReference type="PROSITE-ProRule" id="PRU00169"/>
    </source>
</evidence>
<evidence type="ECO:0000259" key="2">
    <source>
        <dbReference type="PROSITE" id="PS50110"/>
    </source>
</evidence>
<dbReference type="AlphaFoldDB" id="A0A167DIS7"/>
<dbReference type="OrthoDB" id="5755654at2"/>
<gene>
    <name evidence="3" type="ORF">N476_20575</name>
</gene>
<proteinExistence type="predicted"/>
<evidence type="ECO:0000313" key="3">
    <source>
        <dbReference type="EMBL" id="KZN48886.1"/>
    </source>
</evidence>
<dbReference type="EMBL" id="AUXZ01000088">
    <property type="protein sequence ID" value="KZN48886.1"/>
    <property type="molecule type" value="Genomic_DNA"/>
</dbReference>
<feature type="domain" description="Response regulatory" evidence="2">
    <location>
        <begin position="7"/>
        <end position="124"/>
    </location>
</feature>
<dbReference type="InterPro" id="IPR052048">
    <property type="entry name" value="ST_Response_Regulator"/>
</dbReference>
<dbReference type="Proteomes" id="UP000076503">
    <property type="component" value="Unassembled WGS sequence"/>
</dbReference>
<dbReference type="PATRIC" id="fig|1365251.3.peg.3572"/>
<dbReference type="PROSITE" id="PS50110">
    <property type="entry name" value="RESPONSE_REGULATORY"/>
    <property type="match status" value="1"/>
</dbReference>
<dbReference type="PANTHER" id="PTHR43228:SF1">
    <property type="entry name" value="TWO-COMPONENT RESPONSE REGULATOR ARR22"/>
    <property type="match status" value="1"/>
</dbReference>
<feature type="modified residue" description="4-aspartylphosphate" evidence="1">
    <location>
        <position position="60"/>
    </location>
</feature>
<evidence type="ECO:0000313" key="4">
    <source>
        <dbReference type="Proteomes" id="UP000076503"/>
    </source>
</evidence>
<protein>
    <recommendedName>
        <fullName evidence="2">Response regulatory domain-containing protein</fullName>
    </recommendedName>
</protein>
<name>A0A167DIS7_9GAMM</name>
<dbReference type="SMART" id="SM00448">
    <property type="entry name" value="REC"/>
    <property type="match status" value="1"/>
</dbReference>
<reference evidence="3 4" key="1">
    <citation type="submission" date="2013-07" db="EMBL/GenBank/DDBJ databases">
        <title>Comparative Genomic and Metabolomic Analysis of Twelve Strains of Pseudoalteromonas luteoviolacea.</title>
        <authorList>
            <person name="Vynne N.G."/>
            <person name="Mansson M."/>
            <person name="Gram L."/>
        </authorList>
    </citation>
    <scope>NUCLEOTIDE SEQUENCE [LARGE SCALE GENOMIC DNA]</scope>
    <source>
        <strain evidence="3 4">H33</strain>
    </source>
</reference>
<dbReference type="GO" id="GO:0000160">
    <property type="term" value="P:phosphorelay signal transduction system"/>
    <property type="evidence" value="ECO:0007669"/>
    <property type="project" value="InterPro"/>
</dbReference>
<dbReference type="InterPro" id="IPR001789">
    <property type="entry name" value="Sig_transdc_resp-reg_receiver"/>
</dbReference>
<dbReference type="PANTHER" id="PTHR43228">
    <property type="entry name" value="TWO-COMPONENT RESPONSE REGULATOR"/>
    <property type="match status" value="1"/>
</dbReference>
<accession>A0A167DIS7</accession>
<sequence>MKIKPTNVLLLDDDKLILRALSRALKKQLGADNIVALNDPTLLEQYVANASDSFDLFITDFQMPVLDGEQALKIVQKMSPLTTRILMSGDIESLRTRPQNIPANLMIAKPFTIDDLSLIGDIYERSQSTNLSHDQQLQLGFMPYIPLPNIEIINYQKHKKTTGQGKHAQLIKHLDSIVEPEIKDKTLIPQIQRASVELVQILCQLVEQLIYTISACTLNKTVEKYYLLAAKAFVFAQRNNFQIIDCERLLQSVLGLAFNNLIRIYLDELYKNRFDISLYDHFATIWGVNAQILADKKMFISEITDNGLAYIFRAIMLNLGTENENPVSDIINSNESTLDSLKLYSQQSSTSSYIEEEFL</sequence>